<feature type="compositionally biased region" description="Gly residues" evidence="7">
    <location>
        <begin position="830"/>
        <end position="851"/>
    </location>
</feature>
<dbReference type="GO" id="GO:0016787">
    <property type="term" value="F:hydrolase activity"/>
    <property type="evidence" value="ECO:0007669"/>
    <property type="project" value="UniProtKB-KW"/>
</dbReference>
<sequence length="1260" mass="132814">MRNRKRNSNSNNNSNRILAMLLSLAMILSMVSIGVPARASASPAPDSFSKGADISWLPQLEALGYKFYNDDGQEQDLLQILKDHGIDSIRIRAWVNPSDDPANGHNSTEEVVALASRVSAIGFRVMIDFHYSDTWADPGKQVTPAAWAGDNLEQLKAHVSAYTSEVMNALKAAGVTPEWVQIGNEINNGMLHPLGSYSNTSNLVQLIQAGSSASKAVFPGIKVIIHRANGAEAGVDPFFAGLVAAGLQDSDYDIIGLSYYPDAVFTSSIDELGENMNKLEANYGKKVMVVEVGGDVSKDVDSVYNMLVAVQNKLHAIPNERGTGIFYWEPAGILFGYPLSAWNRDGTPTLAMDAFIDGAAEINRNPVTSVTLDKPAVTIEVGGTGQLSAILEPANATYRGVEFASSKPEVVRVDRYNGIISGISAGSATVTAVTYDGGFQASSEISVIPSTSLVQNPGFEDGLNEWTLTGDTSAVSTDKDVHSGALALHYYSADPAEFTASQTLTGLDNGTYSLSAWVSGGGSEEVSEIFAGNTTQSFTNTGWQQWTKAVLDSIEVTDGTLTLGAHYKLSDGQWGNIDDFELIKKDNTRLADLKVNGETVPGFDPKIQDYEVVLPHGTTALPTVEAKTIAGAEAVVTQATALPGSARVVVTGDGTATYTLHFTVDPNPVVNPGFEHVNEEGLPEGWTLSDTTPLASNSARTGTKSLGFWKETAYTLEASQTLTGLTNGTYTLSAWSQGAGDEVKNELFAVNGDQARSASSFANKGWNEWNQAVVEQIKVTDGTLRIGVSQDAKARNWGSYDDFVLLKTIDAPGTGVPPTSGNTDPVSSGSGNGGNGGNGGNDGTSGNGGNSGNSESSTPLAQVVTLVTGSTTTYTVKIKATRDLQTNIATAKLEPGLLADLLPKIKASEAAGQQAVIDIKVEGAATDKAVQVSLSKEALTLLAEMKNVELKVDAGMAAVTFNSKALAALGGSPAGDRLIRIRELDPSGLPAAVQTRLGDRPVVDISVWAGNVEVREFNGEKLRVSLPYTPRANEKTNAIVGYRIGQAGVLKLVRGGYDASTGQVHFQTTSLAAYAVGYNEVTFNDVSPESGYSGAVGYLAARGIVNGIGGNEFAPEKQVTRADFLMMVMKAYGIEPEAGVTGNFSDAGNKYYSGYLGTARKLGLVTGVGGNQFRPEATISRQDVSVIVYNLLKQLGELPASTEGTSLDSYIDSAAVSVYAQDALKVLVQTGAITGTEHKLAPKALATRAEIAQIVFNALK</sequence>
<dbReference type="InterPro" id="IPR008964">
    <property type="entry name" value="Invasin/intimin_cell_adhesion"/>
</dbReference>
<dbReference type="SUPFAM" id="SSF49373">
    <property type="entry name" value="Invasin/intimin cell-adhesion fragments"/>
    <property type="match status" value="1"/>
</dbReference>
<dbReference type="PANTHER" id="PTHR34983:SF1">
    <property type="entry name" value="ARABINOGALACTAN ENDO-BETA-1,4-GALACTANASE A"/>
    <property type="match status" value="1"/>
</dbReference>
<dbReference type="Gene3D" id="3.20.20.80">
    <property type="entry name" value="Glycosidases"/>
    <property type="match status" value="1"/>
</dbReference>
<dbReference type="SUPFAM" id="SSF51445">
    <property type="entry name" value="(Trans)glycosidases"/>
    <property type="match status" value="1"/>
</dbReference>
<dbReference type="EMBL" id="JABMKX010000012">
    <property type="protein sequence ID" value="NQX47960.1"/>
    <property type="molecule type" value="Genomic_DNA"/>
</dbReference>
<reference evidence="9 10" key="1">
    <citation type="submission" date="2020-05" db="EMBL/GenBank/DDBJ databases">
        <title>Paenibacillus glebae, sp. nov., Paenibacillus humi sp. nov., Paenibacillus pedi sp. nov., Paenibacillus terrestris sp. nov. and Paenibacillus terricola sp. nov., isolated from a forest top soil sample.</title>
        <authorList>
            <person name="Qi S."/>
            <person name="Carlier A."/>
            <person name="Cnockaert M."/>
            <person name="Vandamme P."/>
        </authorList>
    </citation>
    <scope>NUCLEOTIDE SEQUENCE [LARGE SCALE GENOMIC DNA]</scope>
    <source>
        <strain evidence="9 10">LMG 29502</strain>
    </source>
</reference>
<feature type="compositionally biased region" description="Polar residues" evidence="7">
    <location>
        <begin position="817"/>
        <end position="826"/>
    </location>
</feature>
<proteinExistence type="inferred from homology"/>
<dbReference type="PROSITE" id="PS51272">
    <property type="entry name" value="SLH"/>
    <property type="match status" value="3"/>
</dbReference>
<gene>
    <name evidence="9" type="ORF">HQN87_21780</name>
</gene>
<dbReference type="PANTHER" id="PTHR34983">
    <property type="entry name" value="ARABINOGALACTAN ENDO-BETA-1,4-GALACTANASE A"/>
    <property type="match status" value="1"/>
</dbReference>
<comment type="caution">
    <text evidence="9">The sequence shown here is derived from an EMBL/GenBank/DDBJ whole genome shotgun (WGS) entry which is preliminary data.</text>
</comment>
<dbReference type="SMART" id="SM00635">
    <property type="entry name" value="BID_2"/>
    <property type="match status" value="1"/>
</dbReference>
<name>A0ABX2DU99_9BACL</name>
<organism evidence="9 10">
    <name type="scientific">Paenibacillus tritici</name>
    <dbReference type="NCBI Taxonomy" id="1873425"/>
    <lineage>
        <taxon>Bacteria</taxon>
        <taxon>Bacillati</taxon>
        <taxon>Bacillota</taxon>
        <taxon>Bacilli</taxon>
        <taxon>Bacillales</taxon>
        <taxon>Paenibacillaceae</taxon>
        <taxon>Paenibacillus</taxon>
    </lineage>
</organism>
<evidence type="ECO:0000256" key="5">
    <source>
        <dbReference type="ARBA" id="ARBA00023295"/>
    </source>
</evidence>
<evidence type="ECO:0000313" key="10">
    <source>
        <dbReference type="Proteomes" id="UP000711047"/>
    </source>
</evidence>
<dbReference type="Pfam" id="PF00395">
    <property type="entry name" value="SLH"/>
    <property type="match status" value="2"/>
</dbReference>
<evidence type="ECO:0000313" key="9">
    <source>
        <dbReference type="EMBL" id="NQX47960.1"/>
    </source>
</evidence>
<dbReference type="InterPro" id="IPR003343">
    <property type="entry name" value="Big_2"/>
</dbReference>
<feature type="domain" description="SLH" evidence="8">
    <location>
        <begin position="1143"/>
        <end position="1202"/>
    </location>
</feature>
<dbReference type="EC" id="3.2.1.89" evidence="3 6"/>
<dbReference type="InterPro" id="IPR011683">
    <property type="entry name" value="Glyco_hydro_53"/>
</dbReference>
<evidence type="ECO:0000256" key="3">
    <source>
        <dbReference type="ARBA" id="ARBA00012556"/>
    </source>
</evidence>
<dbReference type="Pfam" id="PF07745">
    <property type="entry name" value="Glyco_hydro_53"/>
    <property type="match status" value="1"/>
</dbReference>
<comment type="catalytic activity">
    <reaction evidence="1 6">
        <text>The enzyme specifically hydrolyzes (1-&gt;4)-beta-D-galactosidic linkages in type I arabinogalactans.</text>
        <dbReference type="EC" id="3.2.1.89"/>
    </reaction>
</comment>
<feature type="region of interest" description="Disordered" evidence="7">
    <location>
        <begin position="812"/>
        <end position="859"/>
    </location>
</feature>
<dbReference type="Pfam" id="PF02368">
    <property type="entry name" value="Big_2"/>
    <property type="match status" value="1"/>
</dbReference>
<dbReference type="SUPFAM" id="SSF49785">
    <property type="entry name" value="Galactose-binding domain-like"/>
    <property type="match status" value="1"/>
</dbReference>
<dbReference type="InterPro" id="IPR001119">
    <property type="entry name" value="SLH_dom"/>
</dbReference>
<keyword evidence="10" id="KW-1185">Reference proteome</keyword>
<dbReference type="Proteomes" id="UP000711047">
    <property type="component" value="Unassembled WGS sequence"/>
</dbReference>
<evidence type="ECO:0000256" key="4">
    <source>
        <dbReference type="ARBA" id="ARBA00022801"/>
    </source>
</evidence>
<dbReference type="Gene3D" id="2.60.120.260">
    <property type="entry name" value="Galactose-binding domain-like"/>
    <property type="match status" value="2"/>
</dbReference>
<comment type="similarity">
    <text evidence="2 6">Belongs to the glycosyl hydrolase 53 family.</text>
</comment>
<accession>A0ABX2DU99</accession>
<feature type="domain" description="SLH" evidence="8">
    <location>
        <begin position="1207"/>
        <end position="1260"/>
    </location>
</feature>
<protein>
    <recommendedName>
        <fullName evidence="3 6">Arabinogalactan endo-beta-1,4-galactanase</fullName>
        <ecNumber evidence="3 6">3.2.1.89</ecNumber>
    </recommendedName>
</protein>
<evidence type="ECO:0000256" key="1">
    <source>
        <dbReference type="ARBA" id="ARBA00001695"/>
    </source>
</evidence>
<feature type="domain" description="SLH" evidence="8">
    <location>
        <begin position="1079"/>
        <end position="1142"/>
    </location>
</feature>
<dbReference type="InterPro" id="IPR008979">
    <property type="entry name" value="Galactose-bd-like_sf"/>
</dbReference>
<evidence type="ECO:0000256" key="6">
    <source>
        <dbReference type="RuleBase" id="RU361192"/>
    </source>
</evidence>
<keyword evidence="5 6" id="KW-0326">Glycosidase</keyword>
<evidence type="ECO:0000259" key="8">
    <source>
        <dbReference type="PROSITE" id="PS51272"/>
    </source>
</evidence>
<dbReference type="Gene3D" id="2.60.40.1080">
    <property type="match status" value="1"/>
</dbReference>
<evidence type="ECO:0000256" key="7">
    <source>
        <dbReference type="SAM" id="MobiDB-lite"/>
    </source>
</evidence>
<evidence type="ECO:0000256" key="2">
    <source>
        <dbReference type="ARBA" id="ARBA00010687"/>
    </source>
</evidence>
<dbReference type="InterPro" id="IPR017853">
    <property type="entry name" value="GH"/>
</dbReference>
<keyword evidence="4 6" id="KW-0378">Hydrolase</keyword>
<dbReference type="RefSeq" id="WP_173137603.1">
    <property type="nucleotide sequence ID" value="NZ_JABMKX010000012.1"/>
</dbReference>